<evidence type="ECO:0000256" key="2">
    <source>
        <dbReference type="ARBA" id="ARBA00023125"/>
    </source>
</evidence>
<proteinExistence type="predicted"/>
<evidence type="ECO:0000313" key="7">
    <source>
        <dbReference type="Proteomes" id="UP000068447"/>
    </source>
</evidence>
<dbReference type="Gene3D" id="1.10.357.10">
    <property type="entry name" value="Tetracycline Repressor, domain 2"/>
    <property type="match status" value="1"/>
</dbReference>
<dbReference type="PANTHER" id="PTHR47506:SF1">
    <property type="entry name" value="HTH-TYPE TRANSCRIPTIONAL REGULATOR YJDC"/>
    <property type="match status" value="1"/>
</dbReference>
<accession>A0A0U3AZG2</accession>
<dbReference type="InterPro" id="IPR009057">
    <property type="entry name" value="Homeodomain-like_sf"/>
</dbReference>
<keyword evidence="1" id="KW-0805">Transcription regulation</keyword>
<dbReference type="RefSeq" id="WP_062479010.1">
    <property type="nucleotide sequence ID" value="NZ_CP013650.1"/>
</dbReference>
<dbReference type="EMBL" id="CP013650">
    <property type="protein sequence ID" value="ALS98256.1"/>
    <property type="molecule type" value="Genomic_DNA"/>
</dbReference>
<dbReference type="PANTHER" id="PTHR47506">
    <property type="entry name" value="TRANSCRIPTIONAL REGULATORY PROTEIN"/>
    <property type="match status" value="1"/>
</dbReference>
<dbReference type="OrthoDB" id="9798857at2"/>
<evidence type="ECO:0000256" key="3">
    <source>
        <dbReference type="ARBA" id="ARBA00023163"/>
    </source>
</evidence>
<feature type="DNA-binding region" description="H-T-H motif" evidence="4">
    <location>
        <begin position="27"/>
        <end position="46"/>
    </location>
</feature>
<dbReference type="SUPFAM" id="SSF48498">
    <property type="entry name" value="Tetracyclin repressor-like, C-terminal domain"/>
    <property type="match status" value="1"/>
</dbReference>
<dbReference type="STRING" id="1526571.AT746_08340"/>
<gene>
    <name evidence="6" type="ORF">AT746_08340</name>
</gene>
<keyword evidence="3" id="KW-0804">Transcription</keyword>
<name>A0A0U3AZG2_9ALTE</name>
<dbReference type="Pfam" id="PF00440">
    <property type="entry name" value="TetR_N"/>
    <property type="match status" value="1"/>
</dbReference>
<keyword evidence="7" id="KW-1185">Reference proteome</keyword>
<evidence type="ECO:0000256" key="1">
    <source>
        <dbReference type="ARBA" id="ARBA00023015"/>
    </source>
</evidence>
<organism evidence="6 7">
    <name type="scientific">Lacimicrobium alkaliphilum</name>
    <dbReference type="NCBI Taxonomy" id="1526571"/>
    <lineage>
        <taxon>Bacteria</taxon>
        <taxon>Pseudomonadati</taxon>
        <taxon>Pseudomonadota</taxon>
        <taxon>Gammaproteobacteria</taxon>
        <taxon>Alteromonadales</taxon>
        <taxon>Alteromonadaceae</taxon>
        <taxon>Lacimicrobium</taxon>
    </lineage>
</organism>
<dbReference type="Proteomes" id="UP000068447">
    <property type="component" value="Chromosome"/>
</dbReference>
<dbReference type="InterPro" id="IPR001647">
    <property type="entry name" value="HTH_TetR"/>
</dbReference>
<reference evidence="6 7" key="1">
    <citation type="submission" date="2015-12" db="EMBL/GenBank/DDBJ databases">
        <title>Complete genome of Lacimicrobium alkaliphilum KCTC 32984.</title>
        <authorList>
            <person name="Kim S.-G."/>
            <person name="Lee Y.-J."/>
        </authorList>
    </citation>
    <scope>NUCLEOTIDE SEQUENCE [LARGE SCALE GENOMIC DNA]</scope>
    <source>
        <strain evidence="6 7">YelD216</strain>
    </source>
</reference>
<dbReference type="KEGG" id="lal:AT746_08340"/>
<dbReference type="GO" id="GO:0003677">
    <property type="term" value="F:DNA binding"/>
    <property type="evidence" value="ECO:0007669"/>
    <property type="project" value="UniProtKB-UniRule"/>
</dbReference>
<sequence>MANKLTRECIVEAADRLFYEQGFEHTSFAQIAQAVGISRGNFYYHFKTKDDILDAVIAYRVVRTSSMLDNWEVQGDRPSDRIRSFIGILVMNQARIKRYGCPVGTLCTELAKLNHPARENANELFILFRVWLRRQFELLGREQDADALAMHLLAFSQGVATLANAFEDEGFIDSEVSSLNAWLESVERQNNTQPEVL</sequence>
<feature type="domain" description="HTH tetR-type" evidence="5">
    <location>
        <begin position="4"/>
        <end position="64"/>
    </location>
</feature>
<dbReference type="PROSITE" id="PS50977">
    <property type="entry name" value="HTH_TETR_2"/>
    <property type="match status" value="1"/>
</dbReference>
<dbReference type="AlphaFoldDB" id="A0A0U3AZG2"/>
<keyword evidence="2 4" id="KW-0238">DNA-binding</keyword>
<dbReference type="InterPro" id="IPR036271">
    <property type="entry name" value="Tet_transcr_reg_TetR-rel_C_sf"/>
</dbReference>
<evidence type="ECO:0000259" key="5">
    <source>
        <dbReference type="PROSITE" id="PS50977"/>
    </source>
</evidence>
<evidence type="ECO:0000256" key="4">
    <source>
        <dbReference type="PROSITE-ProRule" id="PRU00335"/>
    </source>
</evidence>
<dbReference type="PRINTS" id="PR00455">
    <property type="entry name" value="HTHTETR"/>
</dbReference>
<protein>
    <submittedName>
        <fullName evidence="6">Transcriptional regulator</fullName>
    </submittedName>
</protein>
<evidence type="ECO:0000313" key="6">
    <source>
        <dbReference type="EMBL" id="ALS98256.1"/>
    </source>
</evidence>
<dbReference type="SUPFAM" id="SSF46689">
    <property type="entry name" value="Homeodomain-like"/>
    <property type="match status" value="1"/>
</dbReference>